<dbReference type="GeneID" id="54546446"/>
<dbReference type="EMBL" id="ML986509">
    <property type="protein sequence ID" value="KAF2273518.1"/>
    <property type="molecule type" value="Genomic_DNA"/>
</dbReference>
<reference evidence="1" key="1">
    <citation type="journal article" date="2020" name="Stud. Mycol.">
        <title>101 Dothideomycetes genomes: a test case for predicting lifestyles and emergence of pathogens.</title>
        <authorList>
            <person name="Haridas S."/>
            <person name="Albert R."/>
            <person name="Binder M."/>
            <person name="Bloem J."/>
            <person name="Labutti K."/>
            <person name="Salamov A."/>
            <person name="Andreopoulos B."/>
            <person name="Baker S."/>
            <person name="Barry K."/>
            <person name="Bills G."/>
            <person name="Bluhm B."/>
            <person name="Cannon C."/>
            <person name="Castanera R."/>
            <person name="Culley D."/>
            <person name="Daum C."/>
            <person name="Ezra D."/>
            <person name="Gonzalez J."/>
            <person name="Henrissat B."/>
            <person name="Kuo A."/>
            <person name="Liang C."/>
            <person name="Lipzen A."/>
            <person name="Lutzoni F."/>
            <person name="Magnuson J."/>
            <person name="Mondo S."/>
            <person name="Nolan M."/>
            <person name="Ohm R."/>
            <person name="Pangilinan J."/>
            <person name="Park H.-J."/>
            <person name="Ramirez L."/>
            <person name="Alfaro M."/>
            <person name="Sun H."/>
            <person name="Tritt A."/>
            <person name="Yoshinaga Y."/>
            <person name="Zwiers L.-H."/>
            <person name="Turgeon B."/>
            <person name="Goodwin S."/>
            <person name="Spatafora J."/>
            <person name="Crous P."/>
            <person name="Grigoriev I."/>
        </authorList>
    </citation>
    <scope>NUCLEOTIDE SEQUENCE</scope>
    <source>
        <strain evidence="1">CBS 379.55</strain>
    </source>
</reference>
<evidence type="ECO:0000313" key="2">
    <source>
        <dbReference type="Proteomes" id="UP000800097"/>
    </source>
</evidence>
<organism evidence="1 2">
    <name type="scientific">Westerdykella ornata</name>
    <dbReference type="NCBI Taxonomy" id="318751"/>
    <lineage>
        <taxon>Eukaryota</taxon>
        <taxon>Fungi</taxon>
        <taxon>Dikarya</taxon>
        <taxon>Ascomycota</taxon>
        <taxon>Pezizomycotina</taxon>
        <taxon>Dothideomycetes</taxon>
        <taxon>Pleosporomycetidae</taxon>
        <taxon>Pleosporales</taxon>
        <taxon>Sporormiaceae</taxon>
        <taxon>Westerdykella</taxon>
    </lineage>
</organism>
<sequence length="223" mass="25085">MLRRNKKIIVPFKHLAGTVHISGASAHHTILDSPAAVSWLLTFLDRSTSRDPGRRYHLRTTAPSHKIVTTIDKLIPVPGMRWHHAVIHAGEAPNPLDASHSQKPLLELHSGVVLRHQKPGLKVPDPFLWIETPVSRPSWRWRSSPPVSRWTFVFSSLVYESLISKIVPQFLQQDTAEDGNRRADCDFGANYPFPAQGGAPEAPECRYHSRELKKLISGESIPR</sequence>
<accession>A0A6A6JBZ3</accession>
<proteinExistence type="predicted"/>
<gene>
    <name evidence="1" type="ORF">EI97DRAFT_152349</name>
</gene>
<dbReference type="RefSeq" id="XP_033651057.1">
    <property type="nucleotide sequence ID" value="XM_033793271.1"/>
</dbReference>
<name>A0A6A6JBZ3_WESOR</name>
<dbReference type="AlphaFoldDB" id="A0A6A6JBZ3"/>
<evidence type="ECO:0000313" key="1">
    <source>
        <dbReference type="EMBL" id="KAF2273518.1"/>
    </source>
</evidence>
<keyword evidence="2" id="KW-1185">Reference proteome</keyword>
<dbReference type="Proteomes" id="UP000800097">
    <property type="component" value="Unassembled WGS sequence"/>
</dbReference>
<protein>
    <submittedName>
        <fullName evidence="1">Uncharacterized protein</fullName>
    </submittedName>
</protein>